<dbReference type="RefSeq" id="WP_070368475.1">
    <property type="nucleotide sequence ID" value="NZ_JAZHVW010000007.1"/>
</dbReference>
<name>A0A1E7X9G2_9LACO</name>
<sequence>MNYKDYLTTRGYKPHAEALDTGALKLHHIKKQLKTYNPTYPNILMLIALDNKQYKTAILDSKQGLIAVPQTPKQLLCQMTNQLDVMSHWMMRMIAKHKGINEYVPYVYGGLSFSPLKTGENGTQTWISTKEIDGRQEHNDFHHLKIWFKGVPTAFIINATEHFIFERSADANLIQRAHDSLIHQMNLATSLDFQESYNLFRVANFKESPLALFSDIKEDVVKKAFKHAGYEFTDKDVEAVVKRCIE</sequence>
<protein>
    <submittedName>
        <fullName evidence="1">Uncharacterized protein</fullName>
    </submittedName>
</protein>
<organism evidence="1 2">
    <name type="scientific">Lentilactobacillus sunkii</name>
    <dbReference type="NCBI Taxonomy" id="481719"/>
    <lineage>
        <taxon>Bacteria</taxon>
        <taxon>Bacillati</taxon>
        <taxon>Bacillota</taxon>
        <taxon>Bacilli</taxon>
        <taxon>Lactobacillales</taxon>
        <taxon>Lactobacillaceae</taxon>
        <taxon>Lentilactobacillus</taxon>
    </lineage>
</organism>
<proteinExistence type="predicted"/>
<reference evidence="1 2" key="1">
    <citation type="submission" date="2016-09" db="EMBL/GenBank/DDBJ databases">
        <title>Genome Sequence of Lactobacillus sunkii Strain CG01.</title>
        <authorList>
            <person name="Poehlein A."/>
            <person name="Gabris C."/>
            <person name="Bengelsdorf F.R."/>
            <person name="Duerre P."/>
            <person name="Daniel R."/>
        </authorList>
    </citation>
    <scope>NUCLEOTIDE SEQUENCE [LARGE SCALE GENOMIC DNA]</scope>
    <source>
        <strain evidence="1 2">CG_D</strain>
    </source>
</reference>
<evidence type="ECO:0000313" key="2">
    <source>
        <dbReference type="Proteomes" id="UP000177010"/>
    </source>
</evidence>
<comment type="caution">
    <text evidence="1">The sequence shown here is derived from an EMBL/GenBank/DDBJ whole genome shotgun (WGS) entry which is preliminary data.</text>
</comment>
<evidence type="ECO:0000313" key="1">
    <source>
        <dbReference type="EMBL" id="OFA09773.1"/>
    </source>
</evidence>
<dbReference type="AlphaFoldDB" id="A0A1E7X9G2"/>
<accession>A0A1E7X9G2</accession>
<dbReference type="Proteomes" id="UP000177010">
    <property type="component" value="Unassembled WGS sequence"/>
</dbReference>
<dbReference type="EMBL" id="MIQE01000024">
    <property type="protein sequence ID" value="OFA09773.1"/>
    <property type="molecule type" value="Genomic_DNA"/>
</dbReference>
<gene>
    <name evidence="1" type="ORF">LASUN_22550</name>
</gene>